<evidence type="ECO:0000256" key="3">
    <source>
        <dbReference type="ARBA" id="ARBA00022748"/>
    </source>
</evidence>
<dbReference type="InterPro" id="IPR003439">
    <property type="entry name" value="ABC_transporter-like_ATP-bd"/>
</dbReference>
<dbReference type="Pfam" id="PF00005">
    <property type="entry name" value="ABC_tran"/>
    <property type="match status" value="1"/>
</dbReference>
<comment type="caution">
    <text evidence="8">The sequence shown here is derived from an EMBL/GenBank/DDBJ whole genome shotgun (WGS) entry which is preliminary data.</text>
</comment>
<evidence type="ECO:0000259" key="7">
    <source>
        <dbReference type="PROSITE" id="PS50893"/>
    </source>
</evidence>
<dbReference type="Proteomes" id="UP001597283">
    <property type="component" value="Unassembled WGS sequence"/>
</dbReference>
<evidence type="ECO:0000256" key="6">
    <source>
        <dbReference type="ARBA" id="ARBA00023136"/>
    </source>
</evidence>
<protein>
    <submittedName>
        <fullName evidence="8">Heme ABC exporter ATP-binding protein CcmA</fullName>
    </submittedName>
</protein>
<keyword evidence="5" id="KW-1278">Translocase</keyword>
<evidence type="ECO:0000313" key="9">
    <source>
        <dbReference type="Proteomes" id="UP001597283"/>
    </source>
</evidence>
<accession>A0ABW4N7R8</accession>
<dbReference type="EMBL" id="JBHUFC010000001">
    <property type="protein sequence ID" value="MFD1786076.1"/>
    <property type="molecule type" value="Genomic_DNA"/>
</dbReference>
<dbReference type="SUPFAM" id="SSF52540">
    <property type="entry name" value="P-loop containing nucleoside triphosphate hydrolases"/>
    <property type="match status" value="1"/>
</dbReference>
<dbReference type="InterPro" id="IPR005895">
    <property type="entry name" value="ABC_transptr_haem_export_CcmA"/>
</dbReference>
<sequence length="188" mass="19418">MNRLALDRIACMRGGRILFEGLSLDLNEGAGALVTGPNGTGKSSLLRIAAGLLTPAAGSVVRDGDAALMAEAAGLDPERPLREALGWWARIDGRRDAIEAAMADVGIADLADIPVRLLSTGQRRRAQIARTIAGGAPIWLLDEPANGLDAASVGLLEQLIARHRAGGGIVIVATHQPLGLDGAVEVTL</sequence>
<organism evidence="8 9">
    <name type="scientific">Sphingomonas floccifaciens</name>
    <dbReference type="NCBI Taxonomy" id="1844115"/>
    <lineage>
        <taxon>Bacteria</taxon>
        <taxon>Pseudomonadati</taxon>
        <taxon>Pseudomonadota</taxon>
        <taxon>Alphaproteobacteria</taxon>
        <taxon>Sphingomonadales</taxon>
        <taxon>Sphingomonadaceae</taxon>
        <taxon>Sphingomonas</taxon>
    </lineage>
</organism>
<keyword evidence="1" id="KW-0813">Transport</keyword>
<dbReference type="PROSITE" id="PS50893">
    <property type="entry name" value="ABC_TRANSPORTER_2"/>
    <property type="match status" value="1"/>
</dbReference>
<dbReference type="RefSeq" id="WP_380937716.1">
    <property type="nucleotide sequence ID" value="NZ_JBHUFC010000001.1"/>
</dbReference>
<evidence type="ECO:0000313" key="8">
    <source>
        <dbReference type="EMBL" id="MFD1786076.1"/>
    </source>
</evidence>
<name>A0ABW4N7R8_9SPHN</name>
<evidence type="ECO:0000256" key="5">
    <source>
        <dbReference type="ARBA" id="ARBA00022967"/>
    </source>
</evidence>
<dbReference type="SMART" id="SM00382">
    <property type="entry name" value="AAA"/>
    <property type="match status" value="1"/>
</dbReference>
<evidence type="ECO:0000256" key="4">
    <source>
        <dbReference type="ARBA" id="ARBA00022840"/>
    </source>
</evidence>
<keyword evidence="6" id="KW-0472">Membrane</keyword>
<feature type="domain" description="ABC transporter" evidence="7">
    <location>
        <begin position="4"/>
        <end position="186"/>
    </location>
</feature>
<dbReference type="Gene3D" id="3.40.50.300">
    <property type="entry name" value="P-loop containing nucleotide triphosphate hydrolases"/>
    <property type="match status" value="1"/>
</dbReference>
<keyword evidence="3" id="KW-0201">Cytochrome c-type biogenesis</keyword>
<dbReference type="GO" id="GO:0005524">
    <property type="term" value="F:ATP binding"/>
    <property type="evidence" value="ECO:0007669"/>
    <property type="project" value="UniProtKB-KW"/>
</dbReference>
<proteinExistence type="predicted"/>
<keyword evidence="4 8" id="KW-0067">ATP-binding</keyword>
<dbReference type="InterPro" id="IPR003593">
    <property type="entry name" value="AAA+_ATPase"/>
</dbReference>
<keyword evidence="9" id="KW-1185">Reference proteome</keyword>
<evidence type="ECO:0000256" key="1">
    <source>
        <dbReference type="ARBA" id="ARBA00022448"/>
    </source>
</evidence>
<dbReference type="NCBIfam" id="TIGR01189">
    <property type="entry name" value="ccmA"/>
    <property type="match status" value="1"/>
</dbReference>
<reference evidence="9" key="1">
    <citation type="journal article" date="2019" name="Int. J. Syst. Evol. Microbiol.">
        <title>The Global Catalogue of Microorganisms (GCM) 10K type strain sequencing project: providing services to taxonomists for standard genome sequencing and annotation.</title>
        <authorList>
            <consortium name="The Broad Institute Genomics Platform"/>
            <consortium name="The Broad Institute Genome Sequencing Center for Infectious Disease"/>
            <person name="Wu L."/>
            <person name="Ma J."/>
        </authorList>
    </citation>
    <scope>NUCLEOTIDE SEQUENCE [LARGE SCALE GENOMIC DNA]</scope>
    <source>
        <strain evidence="9">Q85</strain>
    </source>
</reference>
<dbReference type="PANTHER" id="PTHR43499">
    <property type="entry name" value="ABC TRANSPORTER I FAMILY MEMBER 1"/>
    <property type="match status" value="1"/>
</dbReference>
<dbReference type="InterPro" id="IPR027417">
    <property type="entry name" value="P-loop_NTPase"/>
</dbReference>
<dbReference type="PANTHER" id="PTHR43499:SF1">
    <property type="entry name" value="ABC TRANSPORTER I FAMILY MEMBER 1"/>
    <property type="match status" value="1"/>
</dbReference>
<evidence type="ECO:0000256" key="2">
    <source>
        <dbReference type="ARBA" id="ARBA00022741"/>
    </source>
</evidence>
<keyword evidence="2" id="KW-0547">Nucleotide-binding</keyword>
<gene>
    <name evidence="8" type="primary">ccmA</name>
    <name evidence="8" type="ORF">ACFSC3_00680</name>
</gene>